<keyword evidence="5" id="KW-0732">Signal</keyword>
<dbReference type="InterPro" id="IPR045087">
    <property type="entry name" value="Cu-oxidase_fam"/>
</dbReference>
<proteinExistence type="inferred from homology"/>
<dbReference type="STRING" id="1745343.A0A2J6Q4Z5"/>
<reference evidence="9 10" key="1">
    <citation type="submission" date="2016-05" db="EMBL/GenBank/DDBJ databases">
        <title>A degradative enzymes factory behind the ericoid mycorrhizal symbiosis.</title>
        <authorList>
            <consortium name="DOE Joint Genome Institute"/>
            <person name="Martino E."/>
            <person name="Morin E."/>
            <person name="Grelet G."/>
            <person name="Kuo A."/>
            <person name="Kohler A."/>
            <person name="Daghino S."/>
            <person name="Barry K."/>
            <person name="Choi C."/>
            <person name="Cichocki N."/>
            <person name="Clum A."/>
            <person name="Copeland A."/>
            <person name="Hainaut M."/>
            <person name="Haridas S."/>
            <person name="Labutti K."/>
            <person name="Lindquist E."/>
            <person name="Lipzen A."/>
            <person name="Khouja H.-R."/>
            <person name="Murat C."/>
            <person name="Ohm R."/>
            <person name="Olson A."/>
            <person name="Spatafora J."/>
            <person name="Veneault-Fourrey C."/>
            <person name="Henrissat B."/>
            <person name="Grigoriev I."/>
            <person name="Martin F."/>
            <person name="Perotto S."/>
        </authorList>
    </citation>
    <scope>NUCLEOTIDE SEQUENCE [LARGE SCALE GENOMIC DNA]</scope>
    <source>
        <strain evidence="9 10">UAMH 7357</strain>
    </source>
</reference>
<evidence type="ECO:0000256" key="5">
    <source>
        <dbReference type="SAM" id="SignalP"/>
    </source>
</evidence>
<dbReference type="CDD" id="cd13895">
    <property type="entry name" value="CuRO_3_AAO_like_2"/>
    <property type="match status" value="1"/>
</dbReference>
<keyword evidence="10" id="KW-1185">Reference proteome</keyword>
<dbReference type="NCBIfam" id="TIGR03390">
    <property type="entry name" value="ascorbOXfungal"/>
    <property type="match status" value="1"/>
</dbReference>
<dbReference type="InterPro" id="IPR011706">
    <property type="entry name" value="Cu-oxidase_C"/>
</dbReference>
<feature type="domain" description="Plastocyanin-like" evidence="7">
    <location>
        <begin position="424"/>
        <end position="552"/>
    </location>
</feature>
<accession>A0A2J6Q4Z5</accession>
<evidence type="ECO:0000259" key="7">
    <source>
        <dbReference type="Pfam" id="PF07731"/>
    </source>
</evidence>
<evidence type="ECO:0000313" key="10">
    <source>
        <dbReference type="Proteomes" id="UP000235672"/>
    </source>
</evidence>
<dbReference type="InterPro" id="IPR001117">
    <property type="entry name" value="Cu-oxidase_2nd"/>
</dbReference>
<dbReference type="PANTHER" id="PTHR11709:SF394">
    <property type="entry name" value="FI03373P-RELATED"/>
    <property type="match status" value="1"/>
</dbReference>
<evidence type="ECO:0000259" key="8">
    <source>
        <dbReference type="Pfam" id="PF07732"/>
    </source>
</evidence>
<dbReference type="PROSITE" id="PS00080">
    <property type="entry name" value="MULTICOPPER_OXIDASE2"/>
    <property type="match status" value="1"/>
</dbReference>
<keyword evidence="2" id="KW-0479">Metal-binding</keyword>
<dbReference type="EMBL" id="KZ613481">
    <property type="protein sequence ID" value="PMD21336.1"/>
    <property type="molecule type" value="Genomic_DNA"/>
</dbReference>
<dbReference type="Pfam" id="PF07731">
    <property type="entry name" value="Cu-oxidase_2"/>
    <property type="match status" value="1"/>
</dbReference>
<evidence type="ECO:0000259" key="6">
    <source>
        <dbReference type="Pfam" id="PF00394"/>
    </source>
</evidence>
<dbReference type="OrthoDB" id="2121828at2759"/>
<dbReference type="SUPFAM" id="SSF49503">
    <property type="entry name" value="Cupredoxins"/>
    <property type="match status" value="3"/>
</dbReference>
<protein>
    <submittedName>
        <fullName evidence="9">Multicopper oxidase</fullName>
    </submittedName>
</protein>
<dbReference type="InterPro" id="IPR011707">
    <property type="entry name" value="Cu-oxidase-like_N"/>
</dbReference>
<comment type="similarity">
    <text evidence="1">Belongs to the multicopper oxidase family.</text>
</comment>
<dbReference type="Proteomes" id="UP000235672">
    <property type="component" value="Unassembled WGS sequence"/>
</dbReference>
<dbReference type="GO" id="GO:0005507">
    <property type="term" value="F:copper ion binding"/>
    <property type="evidence" value="ECO:0007669"/>
    <property type="project" value="InterPro"/>
</dbReference>
<dbReference type="InterPro" id="IPR008972">
    <property type="entry name" value="Cupredoxin"/>
</dbReference>
<evidence type="ECO:0000313" key="9">
    <source>
        <dbReference type="EMBL" id="PMD21336.1"/>
    </source>
</evidence>
<dbReference type="PANTHER" id="PTHR11709">
    <property type="entry name" value="MULTI-COPPER OXIDASE"/>
    <property type="match status" value="1"/>
</dbReference>
<feature type="domain" description="Plastocyanin-like" evidence="6">
    <location>
        <begin position="167"/>
        <end position="318"/>
    </location>
</feature>
<dbReference type="InterPro" id="IPR002355">
    <property type="entry name" value="Cu_oxidase_Cu_BS"/>
</dbReference>
<dbReference type="GO" id="GO:0016491">
    <property type="term" value="F:oxidoreductase activity"/>
    <property type="evidence" value="ECO:0007669"/>
    <property type="project" value="UniProtKB-KW"/>
</dbReference>
<organism evidence="9 10">
    <name type="scientific">Hyaloscypha hepaticicola</name>
    <dbReference type="NCBI Taxonomy" id="2082293"/>
    <lineage>
        <taxon>Eukaryota</taxon>
        <taxon>Fungi</taxon>
        <taxon>Dikarya</taxon>
        <taxon>Ascomycota</taxon>
        <taxon>Pezizomycotina</taxon>
        <taxon>Leotiomycetes</taxon>
        <taxon>Helotiales</taxon>
        <taxon>Hyaloscyphaceae</taxon>
        <taxon>Hyaloscypha</taxon>
    </lineage>
</organism>
<keyword evidence="3" id="KW-0560">Oxidoreductase</keyword>
<feature type="domain" description="Plastocyanin-like" evidence="8">
    <location>
        <begin position="40"/>
        <end position="154"/>
    </location>
</feature>
<dbReference type="InterPro" id="IPR017762">
    <property type="entry name" value="Multicopper_oxidase_fun"/>
</dbReference>
<dbReference type="Pfam" id="PF07732">
    <property type="entry name" value="Cu-oxidase_3"/>
    <property type="match status" value="1"/>
</dbReference>
<dbReference type="Gene3D" id="2.60.40.420">
    <property type="entry name" value="Cupredoxins - blue copper proteins"/>
    <property type="match status" value="3"/>
</dbReference>
<evidence type="ECO:0000256" key="3">
    <source>
        <dbReference type="ARBA" id="ARBA00023002"/>
    </source>
</evidence>
<dbReference type="AlphaFoldDB" id="A0A2J6Q4Z5"/>
<evidence type="ECO:0000256" key="2">
    <source>
        <dbReference type="ARBA" id="ARBA00022723"/>
    </source>
</evidence>
<feature type="signal peptide" evidence="5">
    <location>
        <begin position="1"/>
        <end position="23"/>
    </location>
</feature>
<dbReference type="Pfam" id="PF00394">
    <property type="entry name" value="Cu-oxidase"/>
    <property type="match status" value="1"/>
</dbReference>
<gene>
    <name evidence="9" type="ORF">NA56DRAFT_625929</name>
</gene>
<evidence type="ECO:0000256" key="1">
    <source>
        <dbReference type="ARBA" id="ARBA00010609"/>
    </source>
</evidence>
<name>A0A2J6Q4Z5_9HELO</name>
<dbReference type="InterPro" id="IPR035666">
    <property type="entry name" value="MCO_CuRO_3"/>
</dbReference>
<evidence type="ECO:0000256" key="4">
    <source>
        <dbReference type="ARBA" id="ARBA00023008"/>
    </source>
</evidence>
<sequence length="597" mass="66528">MRLLQTFPLLSALAVGLIKAAYAKTVVHDGNFIPDAILRVTSGNRNQSCVPEKEILLVNGTSPGPELRLTEGKTYWIRVYNDMVDQNFTMHWHGLTMAVAPFSDGTPGASQWPIPPLHYFDYQLSIPVGVAGTYFYHSHVGLQAISATGPMIVVEADHPPYHYDGERIIFLQDVFMENDTYLAEGLEATPIRYSGDQTMVLVNGKGAGTSDDGNFTCNDTLSVINVECGKTYRLRFVGGTAISFNSFAIEGHDSLEVIEADGSYTDKHNTSFLQIGTGQRFSVLLHTLAEPEKRQYWIQLETRERPGVTRSYAVLNYDAPSDSPAPQFYPPTTPPLTLPPTDDNFLEYQLRPHVSATYSSRDMPTAAEVTRRVNITVHLSEAKLHFVYLEDGLPWYEDVPEEPYLVSLYKDDGIEFPSMARAIKNQGLDPVSRAFPAEIGEVLEIVLQNTGSDGGEMETHPWHAHGAHYWDLGSGLGVYDAAANEAKWASSPGMPVKRDTTMLYRNVIYASNNTLAGWRAWRLRITEPGVWMVHCHILLHMVFGMQTVFVMGNSTEVLGQVPRPEVEGYLTYGGSVNGNASHYPEVVDFFDYWPENQ</sequence>
<keyword evidence="4" id="KW-0186">Copper</keyword>
<feature type="chain" id="PRO_5014357361" evidence="5">
    <location>
        <begin position="24"/>
        <end position="597"/>
    </location>
</feature>